<evidence type="ECO:0000259" key="1">
    <source>
        <dbReference type="Pfam" id="PF09356"/>
    </source>
</evidence>
<name>A0AAP0ZKS5_9XANT</name>
<gene>
    <name evidence="2" type="ORF">ADT25_10985</name>
</gene>
<organism evidence="2 3">
    <name type="scientific">Xanthomonas oryzae</name>
    <dbReference type="NCBI Taxonomy" id="347"/>
    <lineage>
        <taxon>Bacteria</taxon>
        <taxon>Pseudomonadati</taxon>
        <taxon>Pseudomonadota</taxon>
        <taxon>Gammaproteobacteria</taxon>
        <taxon>Lysobacterales</taxon>
        <taxon>Lysobacteraceae</taxon>
        <taxon>Xanthomonas</taxon>
    </lineage>
</organism>
<reference evidence="2 3" key="1">
    <citation type="submission" date="2015-07" db="EMBL/GenBank/DDBJ databases">
        <authorList>
            <consortium name="Consortium for Microbial Forensics and Genomics (microFORGE)"/>
            <person name="Knight B.M."/>
            <person name="Roberts D.P."/>
            <person name="Lin D."/>
            <person name="Hari K."/>
            <person name="Fletcher J."/>
            <person name="Melcher U."/>
            <person name="Blagden T."/>
            <person name="Winegar R.A."/>
        </authorList>
    </citation>
    <scope>NUCLEOTIDE SEQUENCE [LARGE SCALE GENOMIC DNA]</scope>
    <source>
        <strain evidence="2 3">X11-5A</strain>
    </source>
</reference>
<evidence type="ECO:0000313" key="2">
    <source>
        <dbReference type="EMBL" id="KOR44273.1"/>
    </source>
</evidence>
<dbReference type="Pfam" id="PF09931">
    <property type="entry name" value="Phage_phiJL001_Gp84_N"/>
    <property type="match status" value="1"/>
</dbReference>
<evidence type="ECO:0000313" key="3">
    <source>
        <dbReference type="Proteomes" id="UP000036790"/>
    </source>
</evidence>
<dbReference type="AlphaFoldDB" id="A0AAP0ZKS5"/>
<dbReference type="InterPro" id="IPR018964">
    <property type="entry name" value="Phage_phiJL001_Gp84_C"/>
</dbReference>
<accession>A0AAP0ZKS5</accession>
<dbReference type="InterPro" id="IPR011928">
    <property type="entry name" value="Phage_phiJL001_Gp84"/>
</dbReference>
<sequence length="291" mass="31581">MKDIPLLLREHLAQDTTTTCILLKVVCAGAFAGRVLGFTSLDDTVIYNDGLHTVTYTRDNGFYPAAYEASSELSADNTDMTGYASDSGITIGDVQAGVLDNADVTIYRVNYMDLGMGHEIVGYGKTGRAAVTGRRWKVAFKSLIRLLDQTINPVWSLTCRAQYGDGRCGMPFEWFAGSVAQPGSDPLRLFVPAGLSQVAGDFAPGVLEWQSGQNAGAQMEVEAYAPSSIHLSLTMPFPINAGDRFRIRRDCDKTHLTCKARGNLLRFRGEHLTPVAQAALMVPGAYVKTKT</sequence>
<feature type="domain" description="Bacteriophage phiJL001 Gp84 C-terminal" evidence="1">
    <location>
        <begin position="201"/>
        <end position="274"/>
    </location>
</feature>
<reference evidence="2 3" key="2">
    <citation type="submission" date="2015-09" db="EMBL/GenBank/DDBJ databases">
        <title>Draft genome sequence of Xanthomonas oryzae pv. USA str. X11-5A.</title>
        <authorList>
            <person name="Knight B.M."/>
            <person name="Roberts D.P."/>
            <person name="Lin D."/>
            <person name="Hari K."/>
            <person name="Fletcher J."/>
            <person name="Melcher U."/>
            <person name="Blagden T."/>
            <person name="Winegar R.A."/>
        </authorList>
    </citation>
    <scope>NUCLEOTIDE SEQUENCE [LARGE SCALE GENOMIC DNA]</scope>
    <source>
        <strain evidence="2 3">X11-5A</strain>
    </source>
</reference>
<comment type="caution">
    <text evidence="2">The sequence shown here is derived from an EMBL/GenBank/DDBJ whole genome shotgun (WGS) entry which is preliminary data.</text>
</comment>
<dbReference type="NCBIfam" id="TIGR02218">
    <property type="entry name" value="phg_TIGR02218"/>
    <property type="match status" value="1"/>
</dbReference>
<dbReference type="RefSeq" id="WP_019301698.1">
    <property type="nucleotide sequence ID" value="NZ_CP036251.1"/>
</dbReference>
<dbReference type="EMBL" id="LHUJ01000198">
    <property type="protein sequence ID" value="KOR44273.1"/>
    <property type="molecule type" value="Genomic_DNA"/>
</dbReference>
<proteinExistence type="predicted"/>
<protein>
    <recommendedName>
        <fullName evidence="1">Bacteriophage phiJL001 Gp84 C-terminal domain-containing protein</fullName>
    </recommendedName>
</protein>
<dbReference type="Proteomes" id="UP000036790">
    <property type="component" value="Unassembled WGS sequence"/>
</dbReference>
<dbReference type="Pfam" id="PF09356">
    <property type="entry name" value="Phage_BR0599"/>
    <property type="match status" value="1"/>
</dbReference>